<feature type="chain" id="PRO_5031648660" description="Putative beta-barrel assembly-enhancing protease" evidence="8">
    <location>
        <begin position="26"/>
        <end position="484"/>
    </location>
</feature>
<evidence type="ECO:0000256" key="3">
    <source>
        <dbReference type="ARBA" id="ARBA00022729"/>
    </source>
</evidence>
<keyword evidence="6 8" id="KW-0862">Zinc</keyword>
<reference evidence="10 11" key="1">
    <citation type="submission" date="2020-04" db="EMBL/GenBank/DDBJ databases">
        <title>Vibrio sp. SM6, a novel species isolated from seawater.</title>
        <authorList>
            <person name="Wang X."/>
        </authorList>
    </citation>
    <scope>NUCLEOTIDE SEQUENCE [LARGE SCALE GENOMIC DNA]</scope>
    <source>
        <strain evidence="10 11">SM6</strain>
    </source>
</reference>
<feature type="binding site" evidence="8">
    <location>
        <position position="133"/>
    </location>
    <ligand>
        <name>Zn(2+)</name>
        <dbReference type="ChEBI" id="CHEBI:29105"/>
        <note>catalytic</note>
    </ligand>
</feature>
<keyword evidence="1 8" id="KW-0645">Protease</keyword>
<dbReference type="InterPro" id="IPR051156">
    <property type="entry name" value="Mito/Outer_Membr_Metalloprot"/>
</dbReference>
<feature type="binding site" evidence="8">
    <location>
        <position position="198"/>
    </location>
    <ligand>
        <name>Zn(2+)</name>
        <dbReference type="ChEBI" id="CHEBI:29105"/>
        <note>catalytic</note>
    </ligand>
</feature>
<dbReference type="Pfam" id="PF01435">
    <property type="entry name" value="Peptidase_M48"/>
    <property type="match status" value="1"/>
</dbReference>
<dbReference type="GO" id="GO:0004222">
    <property type="term" value="F:metalloendopeptidase activity"/>
    <property type="evidence" value="ECO:0007669"/>
    <property type="project" value="InterPro"/>
</dbReference>
<protein>
    <recommendedName>
        <fullName evidence="8">Putative beta-barrel assembly-enhancing protease</fullName>
        <ecNumber evidence="8">3.4.-.-</ecNumber>
    </recommendedName>
</protein>
<dbReference type="CDD" id="cd07333">
    <property type="entry name" value="M48C_bepA_like"/>
    <property type="match status" value="1"/>
</dbReference>
<dbReference type="SUPFAM" id="SSF48452">
    <property type="entry name" value="TPR-like"/>
    <property type="match status" value="1"/>
</dbReference>
<gene>
    <name evidence="10" type="ORF">HGP28_09845</name>
</gene>
<dbReference type="Proteomes" id="UP000535589">
    <property type="component" value="Unassembled WGS sequence"/>
</dbReference>
<dbReference type="Gene3D" id="1.25.40.10">
    <property type="entry name" value="Tetratricopeptide repeat domain"/>
    <property type="match status" value="1"/>
</dbReference>
<dbReference type="InterPro" id="IPR030873">
    <property type="entry name" value="Protease_BepA"/>
</dbReference>
<evidence type="ECO:0000256" key="1">
    <source>
        <dbReference type="ARBA" id="ARBA00022670"/>
    </source>
</evidence>
<dbReference type="InterPro" id="IPR001915">
    <property type="entry name" value="Peptidase_M48"/>
</dbReference>
<organism evidence="10 11">
    <name type="scientific">Vibrio agarilyticus</name>
    <dbReference type="NCBI Taxonomy" id="2726741"/>
    <lineage>
        <taxon>Bacteria</taxon>
        <taxon>Pseudomonadati</taxon>
        <taxon>Pseudomonadota</taxon>
        <taxon>Gammaproteobacteria</taxon>
        <taxon>Vibrionales</taxon>
        <taxon>Vibrionaceae</taxon>
        <taxon>Vibrio</taxon>
    </lineage>
</organism>
<feature type="active site" description="Proton donor" evidence="8">
    <location>
        <position position="202"/>
    </location>
</feature>
<name>A0A7X8YHB8_9VIBR</name>
<evidence type="ECO:0000256" key="6">
    <source>
        <dbReference type="ARBA" id="ARBA00022833"/>
    </source>
</evidence>
<sequence length="484" mass="53664" precursor="true">MLKRTRSVICLAIAASLAVPTPSMANALDLPDMGTVAGATLTIDQERQYGDAYMRIIRRSQPVIDDPVLNNYLSTLGHRLVANADDVKTNFRFFMIRDRNINAFAFFGGHVAIHSGLFLHAKDESELASVMAHEIAHVTQRHLARSMEEAARRSPASLAALAGGLLLALASPQAGLAVISAGTAGNMQAQINYTRSNEKEADRLGLNTLAKAGFDVQAMPRFFGRLSDQYRYATKPPPMLLTHPLPEDRITDSRIRAQSYPVQNVSESLDYHLARARVVARYSGAKAEDALDWMARQRKRTPEAMHPAADYGTALIKLDNRQFDEAQALLETLHQNDPNNLFYLDALSDLYLGMNSLKKAQTLLSQALTRSPENPVLVINHANVLLESGQFEQAISQLQRFTHAHPQDTNGWFLLAKANADLGKEAEELASRGEILALQANWDKAIHFYTQASQLAELGSLQQARYDARIDQLLVERERFLALQ</sequence>
<dbReference type="PANTHER" id="PTHR22726:SF1">
    <property type="entry name" value="METALLOENDOPEPTIDASE OMA1, MITOCHONDRIAL"/>
    <property type="match status" value="1"/>
</dbReference>
<dbReference type="GO" id="GO:0051603">
    <property type="term" value="P:proteolysis involved in protein catabolic process"/>
    <property type="evidence" value="ECO:0007669"/>
    <property type="project" value="TreeGrafter"/>
</dbReference>
<proteinExistence type="inferred from homology"/>
<dbReference type="InterPro" id="IPR011990">
    <property type="entry name" value="TPR-like_helical_dom_sf"/>
</dbReference>
<comment type="function">
    <text evidence="8">Functions as both a chaperone and a metalloprotease. Maintains the integrity of the outer membrane by promoting either the assembly or the elimination of outer membrane proteins, depending on their folding state.</text>
</comment>
<dbReference type="GO" id="GO:0008270">
    <property type="term" value="F:zinc ion binding"/>
    <property type="evidence" value="ECO:0007669"/>
    <property type="project" value="UniProtKB-UniRule"/>
</dbReference>
<feature type="domain" description="Peptidase M48" evidence="9">
    <location>
        <begin position="70"/>
        <end position="252"/>
    </location>
</feature>
<comment type="subcellular location">
    <subcellularLocation>
        <location evidence="8">Periplasm</location>
    </subcellularLocation>
</comment>
<dbReference type="Gene3D" id="3.30.2010.10">
    <property type="entry name" value="Metalloproteases ('zincins'), catalytic domain"/>
    <property type="match status" value="1"/>
</dbReference>
<dbReference type="EC" id="3.4.-.-" evidence="8"/>
<keyword evidence="11" id="KW-1185">Reference proteome</keyword>
<comment type="caution">
    <text evidence="10">The sequence shown here is derived from an EMBL/GenBank/DDBJ whole genome shotgun (WGS) entry which is preliminary data.</text>
</comment>
<evidence type="ECO:0000256" key="2">
    <source>
        <dbReference type="ARBA" id="ARBA00022723"/>
    </source>
</evidence>
<dbReference type="GO" id="GO:0042597">
    <property type="term" value="C:periplasmic space"/>
    <property type="evidence" value="ECO:0007669"/>
    <property type="project" value="UniProtKB-SubCell"/>
</dbReference>
<evidence type="ECO:0000256" key="4">
    <source>
        <dbReference type="ARBA" id="ARBA00022764"/>
    </source>
</evidence>
<keyword evidence="7 8" id="KW-0482">Metalloprotease</keyword>
<feature type="binding site" evidence="8">
    <location>
        <position position="137"/>
    </location>
    <ligand>
        <name>Zn(2+)</name>
        <dbReference type="ChEBI" id="CHEBI:29105"/>
        <note>catalytic</note>
    </ligand>
</feature>
<keyword evidence="5 8" id="KW-0378">Hydrolase</keyword>
<evidence type="ECO:0000313" key="10">
    <source>
        <dbReference type="EMBL" id="NLS13192.1"/>
    </source>
</evidence>
<dbReference type="EMBL" id="JABAIK010000008">
    <property type="protein sequence ID" value="NLS13192.1"/>
    <property type="molecule type" value="Genomic_DNA"/>
</dbReference>
<feature type="active site" evidence="8">
    <location>
        <position position="134"/>
    </location>
</feature>
<dbReference type="PANTHER" id="PTHR22726">
    <property type="entry name" value="METALLOENDOPEPTIDASE OMA1"/>
    <property type="match status" value="1"/>
</dbReference>
<keyword evidence="4 8" id="KW-0574">Periplasm</keyword>
<dbReference type="HAMAP" id="MF_00997">
    <property type="entry name" value="Protease_BepA"/>
    <property type="match status" value="1"/>
</dbReference>
<comment type="cofactor">
    <cofactor evidence="8">
        <name>Zn(2+)</name>
        <dbReference type="ChEBI" id="CHEBI:29105"/>
    </cofactor>
    <text evidence="8">Binds 1 zinc ion per subunit.</text>
</comment>
<evidence type="ECO:0000313" key="11">
    <source>
        <dbReference type="Proteomes" id="UP000535589"/>
    </source>
</evidence>
<dbReference type="Pfam" id="PF14559">
    <property type="entry name" value="TPR_19"/>
    <property type="match status" value="1"/>
</dbReference>
<keyword evidence="2 8" id="KW-0479">Metal-binding</keyword>
<keyword evidence="3 8" id="KW-0732">Signal</keyword>
<comment type="similarity">
    <text evidence="8">Belongs to the peptidase M48 family. BepA subfamily.</text>
</comment>
<evidence type="ECO:0000256" key="5">
    <source>
        <dbReference type="ARBA" id="ARBA00022801"/>
    </source>
</evidence>
<evidence type="ECO:0000256" key="7">
    <source>
        <dbReference type="ARBA" id="ARBA00023049"/>
    </source>
</evidence>
<accession>A0A7X8YHB8</accession>
<evidence type="ECO:0000256" key="8">
    <source>
        <dbReference type="HAMAP-Rule" id="MF_00997"/>
    </source>
</evidence>
<dbReference type="GO" id="GO:0016020">
    <property type="term" value="C:membrane"/>
    <property type="evidence" value="ECO:0007669"/>
    <property type="project" value="InterPro"/>
</dbReference>
<dbReference type="AlphaFoldDB" id="A0A7X8YHB8"/>
<feature type="signal peptide" evidence="8">
    <location>
        <begin position="1"/>
        <end position="25"/>
    </location>
</feature>
<evidence type="ECO:0000259" key="9">
    <source>
        <dbReference type="Pfam" id="PF01435"/>
    </source>
</evidence>
<dbReference type="RefSeq" id="WP_168836285.1">
    <property type="nucleotide sequence ID" value="NZ_JABAIK010000008.1"/>
</dbReference>